<evidence type="ECO:0000256" key="2">
    <source>
        <dbReference type="ARBA" id="ARBA00022643"/>
    </source>
</evidence>
<accession>A0A937JRJ3</accession>
<evidence type="ECO:0000313" key="5">
    <source>
        <dbReference type="Proteomes" id="UP000661858"/>
    </source>
</evidence>
<dbReference type="Gene3D" id="3.20.20.70">
    <property type="entry name" value="Aldolase class I"/>
    <property type="match status" value="1"/>
</dbReference>
<keyword evidence="5" id="KW-1185">Reference proteome</keyword>
<sequence length="375" mass="39681">MQTELSRKLGIEHAVFGFTPFPAVAAAISRAGGFGVLGAVRYTAPDDLKRDLDWLDAHAGGRPYGLDVVMPAKKVEAAEGRTLTEADIEAMIPEGHRQFVRDTLARHGVPELADGETSGWRITGWMEQVARTQLDVAFDYPIRLLANALGSPPADVVARAHDRDVLVAALAGSARHARKHQEAGIDVVVAQGYEAGGHTGEIATMVLTPEVVDAVDPLPVLAAGGIGSGRQVAAALSLGAQGVWLGSIWLTTTEADLHSPALTRKLLAAGSGDTVRSRALTGKPARQLRTGWTDAWDDPAGPGTLPMPLQGLLVAEAVSRIQKYEVEPLLGTPVGQIVGRMTGERSVRAVFDDLTRGFEQAVDRINRIAGRSGQS</sequence>
<evidence type="ECO:0000256" key="3">
    <source>
        <dbReference type="ARBA" id="ARBA00023002"/>
    </source>
</evidence>
<dbReference type="AlphaFoldDB" id="A0A937JRJ3"/>
<name>A0A937JRJ3_9ACTN</name>
<keyword evidence="2" id="KW-0288">FMN</keyword>
<keyword evidence="3" id="KW-0560">Oxidoreductase</keyword>
<dbReference type="GO" id="GO:0018580">
    <property type="term" value="F:nitronate monooxygenase activity"/>
    <property type="evidence" value="ECO:0007669"/>
    <property type="project" value="InterPro"/>
</dbReference>
<evidence type="ECO:0000313" key="4">
    <source>
        <dbReference type="EMBL" id="MBL1084583.1"/>
    </source>
</evidence>
<gene>
    <name evidence="4" type="ORF">JK359_21875</name>
</gene>
<dbReference type="CDD" id="cd04730">
    <property type="entry name" value="NPD_like"/>
    <property type="match status" value="1"/>
</dbReference>
<dbReference type="RefSeq" id="WP_201838149.1">
    <property type="nucleotide sequence ID" value="NZ_JAERRK010000011.1"/>
</dbReference>
<dbReference type="Pfam" id="PF03060">
    <property type="entry name" value="NMO"/>
    <property type="match status" value="1"/>
</dbReference>
<dbReference type="EMBL" id="JAERRK010000011">
    <property type="protein sequence ID" value="MBL1084583.1"/>
    <property type="molecule type" value="Genomic_DNA"/>
</dbReference>
<keyword evidence="4" id="KW-0503">Monooxygenase</keyword>
<dbReference type="Proteomes" id="UP000661858">
    <property type="component" value="Unassembled WGS sequence"/>
</dbReference>
<dbReference type="SUPFAM" id="SSF51412">
    <property type="entry name" value="Inosine monophosphate dehydrogenase (IMPDH)"/>
    <property type="match status" value="1"/>
</dbReference>
<dbReference type="InterPro" id="IPR013785">
    <property type="entry name" value="Aldolase_TIM"/>
</dbReference>
<evidence type="ECO:0000256" key="1">
    <source>
        <dbReference type="ARBA" id="ARBA00022630"/>
    </source>
</evidence>
<dbReference type="PANTHER" id="PTHR32332:SF38">
    <property type="entry name" value="MONOOXYGENASE RV1533-RELATED"/>
    <property type="match status" value="1"/>
</dbReference>
<dbReference type="InterPro" id="IPR004136">
    <property type="entry name" value="NMO"/>
</dbReference>
<dbReference type="PANTHER" id="PTHR32332">
    <property type="entry name" value="2-NITROPROPANE DIOXYGENASE"/>
    <property type="match status" value="1"/>
</dbReference>
<proteinExistence type="predicted"/>
<comment type="caution">
    <text evidence="4">The sequence shown here is derived from an EMBL/GenBank/DDBJ whole genome shotgun (WGS) entry which is preliminary data.</text>
</comment>
<organism evidence="4 5">
    <name type="scientific">Streptomyces actinomycinicus</name>
    <dbReference type="NCBI Taxonomy" id="1695166"/>
    <lineage>
        <taxon>Bacteria</taxon>
        <taxon>Bacillati</taxon>
        <taxon>Actinomycetota</taxon>
        <taxon>Actinomycetes</taxon>
        <taxon>Kitasatosporales</taxon>
        <taxon>Streptomycetaceae</taxon>
        <taxon>Streptomyces</taxon>
    </lineage>
</organism>
<reference evidence="4" key="1">
    <citation type="submission" date="2021-01" db="EMBL/GenBank/DDBJ databases">
        <title>WGS of actinomycetes isolated from Thailand.</title>
        <authorList>
            <person name="Thawai C."/>
        </authorList>
    </citation>
    <scope>NUCLEOTIDE SEQUENCE</scope>
    <source>
        <strain evidence="4">RCU-197</strain>
    </source>
</reference>
<protein>
    <submittedName>
        <fullName evidence="4">Nitronate monooxygenase</fullName>
    </submittedName>
</protein>
<keyword evidence="1" id="KW-0285">Flavoprotein</keyword>